<sequence>MSVCDTDTEEAVAKFRWYLYKAPPTGRRRSARFVFHSQSKNEPPGCAKGEALNDDDAYLYEDLAKVDDWRKKLYNFWIEPFEHNNRTYTSAAHAYNAQRFFFMADMRSDEKRSEALRYAEMFSNNNDYSKLTGFEMQKLAKSAGPRLTEYEAKRWDYVAEEKLAAVVRSKFEQCDIARAVLLLTKRSTLIHRMSETARLYHWWSFLENVREDLREKVRTANAVEMLGDR</sequence>
<dbReference type="EMBL" id="LGRX02018953">
    <property type="protein sequence ID" value="KAK3259143.1"/>
    <property type="molecule type" value="Genomic_DNA"/>
</dbReference>
<reference evidence="1" key="2">
    <citation type="submission" date="2023-06" db="EMBL/GenBank/DDBJ databases">
        <title>Long-read-based genome assembly of the green algal bacterivore Cymbomonas tetramitiformis.</title>
        <authorList>
            <person name="Gyaltshen Y."/>
            <person name="Rozenberg A."/>
            <person name="Paasch A."/>
            <person name="Burns J.A."/>
            <person name="Warring S."/>
            <person name="Larson R."/>
            <person name="Maurer-Alcala X."/>
            <person name="Dacks J."/>
            <person name="Kim E."/>
        </authorList>
    </citation>
    <scope>NUCLEOTIDE SEQUENCE</scope>
    <source>
        <strain evidence="1">PLY_AMNH</strain>
    </source>
</reference>
<dbReference type="Proteomes" id="UP001190700">
    <property type="component" value="Unassembled WGS sequence"/>
</dbReference>
<dbReference type="Gene3D" id="1.10.357.40">
    <property type="entry name" value="YbiA-like"/>
    <property type="match status" value="1"/>
</dbReference>
<gene>
    <name evidence="1" type="ORF">CYMTET_31803</name>
    <name evidence="2" type="ORF">CYMTET_31844</name>
</gene>
<dbReference type="SUPFAM" id="SSF143990">
    <property type="entry name" value="YbiA-like"/>
    <property type="match status" value="1"/>
</dbReference>
<reference evidence="1 3" key="1">
    <citation type="journal article" date="2015" name="Genome Biol. Evol.">
        <title>Comparative Genomics of a Bacterivorous Green Alga Reveals Evolutionary Causalities and Consequences of Phago-Mixotrophic Mode of Nutrition.</title>
        <authorList>
            <person name="Burns J.A."/>
            <person name="Paasch A."/>
            <person name="Narechania A."/>
            <person name="Kim E."/>
        </authorList>
    </citation>
    <scope>NUCLEOTIDE SEQUENCE [LARGE SCALE GENOMIC DNA]</scope>
    <source>
        <strain evidence="1">PLY_AMNH</strain>
    </source>
</reference>
<dbReference type="EMBL" id="LGRX02018953">
    <property type="protein sequence ID" value="KAK3259184.1"/>
    <property type="molecule type" value="Genomic_DNA"/>
</dbReference>
<evidence type="ECO:0000313" key="3">
    <source>
        <dbReference type="Proteomes" id="UP001190700"/>
    </source>
</evidence>
<dbReference type="InterPro" id="IPR037238">
    <property type="entry name" value="YbiA-like_sf"/>
</dbReference>
<keyword evidence="3" id="KW-1185">Reference proteome</keyword>
<evidence type="ECO:0000313" key="2">
    <source>
        <dbReference type="EMBL" id="KAK3259184.1"/>
    </source>
</evidence>
<proteinExistence type="predicted"/>
<dbReference type="AlphaFoldDB" id="A0AAE0KSJ4"/>
<name>A0AAE0KSJ4_9CHLO</name>
<evidence type="ECO:0000313" key="1">
    <source>
        <dbReference type="EMBL" id="KAK3259143.1"/>
    </source>
</evidence>
<comment type="caution">
    <text evidence="1">The sequence shown here is derived from an EMBL/GenBank/DDBJ whole genome shotgun (WGS) entry which is preliminary data.</text>
</comment>
<organism evidence="1 3">
    <name type="scientific">Cymbomonas tetramitiformis</name>
    <dbReference type="NCBI Taxonomy" id="36881"/>
    <lineage>
        <taxon>Eukaryota</taxon>
        <taxon>Viridiplantae</taxon>
        <taxon>Chlorophyta</taxon>
        <taxon>Pyramimonadophyceae</taxon>
        <taxon>Pyramimonadales</taxon>
        <taxon>Pyramimonadaceae</taxon>
        <taxon>Cymbomonas</taxon>
    </lineage>
</organism>
<protein>
    <submittedName>
        <fullName evidence="1">Uncharacterized protein</fullName>
    </submittedName>
</protein>
<accession>A0AAE0KSJ4</accession>